<protein>
    <submittedName>
        <fullName evidence="2">Uncharacterized protein</fullName>
    </submittedName>
</protein>
<reference evidence="2 3" key="1">
    <citation type="journal article" date="2022" name="Nat. Genet.">
        <title>Improved pea reference genome and pan-genome highlight genomic features and evolutionary characteristics.</title>
        <authorList>
            <person name="Yang T."/>
            <person name="Liu R."/>
            <person name="Luo Y."/>
            <person name="Hu S."/>
            <person name="Wang D."/>
            <person name="Wang C."/>
            <person name="Pandey M.K."/>
            <person name="Ge S."/>
            <person name="Xu Q."/>
            <person name="Li N."/>
            <person name="Li G."/>
            <person name="Huang Y."/>
            <person name="Saxena R.K."/>
            <person name="Ji Y."/>
            <person name="Li M."/>
            <person name="Yan X."/>
            <person name="He Y."/>
            <person name="Liu Y."/>
            <person name="Wang X."/>
            <person name="Xiang C."/>
            <person name="Varshney R.K."/>
            <person name="Ding H."/>
            <person name="Gao S."/>
            <person name="Zong X."/>
        </authorList>
    </citation>
    <scope>NUCLEOTIDE SEQUENCE [LARGE SCALE GENOMIC DNA]</scope>
    <source>
        <strain evidence="2 3">cv. Zhongwan 6</strain>
    </source>
</reference>
<keyword evidence="1" id="KW-0175">Coiled coil</keyword>
<dbReference type="Gramene" id="Psat01G0058000-T1">
    <property type="protein sequence ID" value="KAI5441169.1"/>
    <property type="gene ID" value="KIW84_010580"/>
</dbReference>
<keyword evidence="3" id="KW-1185">Reference proteome</keyword>
<gene>
    <name evidence="2" type="ORF">KIW84_010580</name>
</gene>
<evidence type="ECO:0000256" key="1">
    <source>
        <dbReference type="SAM" id="Coils"/>
    </source>
</evidence>
<evidence type="ECO:0000313" key="2">
    <source>
        <dbReference type="EMBL" id="KAI5441169.1"/>
    </source>
</evidence>
<comment type="caution">
    <text evidence="2">The sequence shown here is derived from an EMBL/GenBank/DDBJ whole genome shotgun (WGS) entry which is preliminary data.</text>
</comment>
<dbReference type="EMBL" id="JAMSHJ010000001">
    <property type="protein sequence ID" value="KAI5441169.1"/>
    <property type="molecule type" value="Genomic_DNA"/>
</dbReference>
<name>A0A9D4YMG9_PEA</name>
<dbReference type="Proteomes" id="UP001058974">
    <property type="component" value="Chromosome 1"/>
</dbReference>
<dbReference type="AlphaFoldDB" id="A0A9D4YMG9"/>
<organism evidence="2 3">
    <name type="scientific">Pisum sativum</name>
    <name type="common">Garden pea</name>
    <name type="synonym">Lathyrus oleraceus</name>
    <dbReference type="NCBI Taxonomy" id="3888"/>
    <lineage>
        <taxon>Eukaryota</taxon>
        <taxon>Viridiplantae</taxon>
        <taxon>Streptophyta</taxon>
        <taxon>Embryophyta</taxon>
        <taxon>Tracheophyta</taxon>
        <taxon>Spermatophyta</taxon>
        <taxon>Magnoliopsida</taxon>
        <taxon>eudicotyledons</taxon>
        <taxon>Gunneridae</taxon>
        <taxon>Pentapetalae</taxon>
        <taxon>rosids</taxon>
        <taxon>fabids</taxon>
        <taxon>Fabales</taxon>
        <taxon>Fabaceae</taxon>
        <taxon>Papilionoideae</taxon>
        <taxon>50 kb inversion clade</taxon>
        <taxon>NPAAA clade</taxon>
        <taxon>Hologalegina</taxon>
        <taxon>IRL clade</taxon>
        <taxon>Fabeae</taxon>
        <taxon>Lathyrus</taxon>
    </lineage>
</organism>
<proteinExistence type="predicted"/>
<accession>A0A9D4YMG9</accession>
<evidence type="ECO:0000313" key="3">
    <source>
        <dbReference type="Proteomes" id="UP001058974"/>
    </source>
</evidence>
<feature type="coiled-coil region" evidence="1">
    <location>
        <begin position="135"/>
        <end position="162"/>
    </location>
</feature>
<sequence>MCHGQLYQQRMKKAFDKKVKPRMFREGGALMLTTMDGEDFTRPVNSDAIFVGVVPQVKLLVGLFPSMITSRVLLKTQFSPAAVSLQHGCYFWKIQSVGCYPRTLSIPSAQSRVERVLISPSWSLAAKLTHQYNTHANQSRIMEHLEKENRDLKDEIACLTAMMESVLAAQSQSSPTAATPPP</sequence>